<reference evidence="2" key="1">
    <citation type="journal article" date="2018" name="Genome Announc.">
        <title>Complete genome sequence of a Dickeya fangzhongdai type strain causing bleeding canker of pear tree trunks.</title>
        <authorList>
            <person name="Zhao Y."/>
            <person name="Tian Y."/>
            <person name="Li X."/>
            <person name="Hu B."/>
        </authorList>
    </citation>
    <scope>NUCLEOTIDE SEQUENCE [LARGE SCALE GENOMIC DNA]</scope>
    <source>
        <strain evidence="2">DSM 101947</strain>
    </source>
</reference>
<dbReference type="AlphaFoldDB" id="A0A2K8QHK3"/>
<organism evidence="1 2">
    <name type="scientific">Dickeya fangzhongdai</name>
    <dbReference type="NCBI Taxonomy" id="1778540"/>
    <lineage>
        <taxon>Bacteria</taxon>
        <taxon>Pseudomonadati</taxon>
        <taxon>Pseudomonadota</taxon>
        <taxon>Gammaproteobacteria</taxon>
        <taxon>Enterobacterales</taxon>
        <taxon>Pectobacteriaceae</taxon>
        <taxon>Dickeya</taxon>
    </lineage>
</organism>
<name>A0A2K8QHK3_9GAMM</name>
<protein>
    <submittedName>
        <fullName evidence="1">Uncharacterized protein</fullName>
    </submittedName>
</protein>
<proteinExistence type="predicted"/>
<keyword evidence="2" id="KW-1185">Reference proteome</keyword>
<dbReference type="KEGG" id="dfn:CVE23_00065"/>
<gene>
    <name evidence="1" type="ORF">CVE23_00065</name>
</gene>
<evidence type="ECO:0000313" key="1">
    <source>
        <dbReference type="EMBL" id="ATZ92508.1"/>
    </source>
</evidence>
<accession>A0A2K8QHK3</accession>
<dbReference type="EMBL" id="CP025003">
    <property type="protein sequence ID" value="ATZ92508.1"/>
    <property type="molecule type" value="Genomic_DNA"/>
</dbReference>
<dbReference type="Proteomes" id="UP000231901">
    <property type="component" value="Chromosome"/>
</dbReference>
<evidence type="ECO:0000313" key="2">
    <source>
        <dbReference type="Proteomes" id="UP000231901"/>
    </source>
</evidence>
<sequence>MQVCWLYITRPIPGPRPTGRSELRSNLLPAELSLTPVTDLCKLLGIRCVAAYLQLELFRVYYGD</sequence>